<dbReference type="InterPro" id="IPR036574">
    <property type="entry name" value="Scorpion_toxin-like_sf"/>
</dbReference>
<keyword evidence="5" id="KW-0732">Signal</keyword>
<dbReference type="AlphaFoldDB" id="A0A1V1WBQ0"/>
<proteinExistence type="predicted"/>
<protein>
    <submittedName>
        <fullName evidence="6">Putative K+ channel toxin</fullName>
    </submittedName>
</protein>
<keyword evidence="6" id="KW-0407">Ion channel</keyword>
<keyword evidence="4" id="KW-1015">Disulfide bond</keyword>
<dbReference type="GO" id="GO:0034220">
    <property type="term" value="P:monoatomic ion transmembrane transport"/>
    <property type="evidence" value="ECO:0007669"/>
    <property type="project" value="UniProtKB-KW"/>
</dbReference>
<dbReference type="GO" id="GO:0090729">
    <property type="term" value="F:toxin activity"/>
    <property type="evidence" value="ECO:0007669"/>
    <property type="project" value="UniProtKB-KW"/>
</dbReference>
<keyword evidence="6" id="KW-0813">Transport</keyword>
<keyword evidence="3" id="KW-0800">Toxin</keyword>
<keyword evidence="6" id="KW-0406">Ion transport</keyword>
<keyword evidence="2" id="KW-0964">Secreted</keyword>
<organism evidence="6">
    <name type="scientific">Superstitionia donensis</name>
    <dbReference type="NCBI Taxonomy" id="311983"/>
    <lineage>
        <taxon>Eukaryota</taxon>
        <taxon>Metazoa</taxon>
        <taxon>Ecdysozoa</taxon>
        <taxon>Arthropoda</taxon>
        <taxon>Chelicerata</taxon>
        <taxon>Arachnida</taxon>
        <taxon>Scorpiones</taxon>
        <taxon>Iurida</taxon>
        <taxon>Chactoidea</taxon>
        <taxon>Superstitionidae</taxon>
        <taxon>Superstitionia</taxon>
    </lineage>
</organism>
<accession>A0A1V1WBQ0</accession>
<evidence type="ECO:0000313" key="6">
    <source>
        <dbReference type="EMBL" id="JAV45772.1"/>
    </source>
</evidence>
<evidence type="ECO:0000256" key="1">
    <source>
        <dbReference type="ARBA" id="ARBA00004613"/>
    </source>
</evidence>
<feature type="chain" id="PRO_5013364633" evidence="5">
    <location>
        <begin position="25"/>
        <end position="58"/>
    </location>
</feature>
<dbReference type="PRINTS" id="PR00286">
    <property type="entry name" value="CHARYBDTOXIN"/>
</dbReference>
<dbReference type="SUPFAM" id="SSF57095">
    <property type="entry name" value="Scorpion toxin-like"/>
    <property type="match status" value="1"/>
</dbReference>
<dbReference type="GO" id="GO:0008200">
    <property type="term" value="F:ion channel inhibitor activity"/>
    <property type="evidence" value="ECO:0007669"/>
    <property type="project" value="InterPro"/>
</dbReference>
<dbReference type="InterPro" id="IPR001947">
    <property type="entry name" value="Scorpion_toxinS_K_inh"/>
</dbReference>
<evidence type="ECO:0000256" key="4">
    <source>
        <dbReference type="ARBA" id="ARBA00023157"/>
    </source>
</evidence>
<feature type="signal peptide" evidence="5">
    <location>
        <begin position="1"/>
        <end position="24"/>
    </location>
</feature>
<dbReference type="EMBL" id="GFCD01000013">
    <property type="protein sequence ID" value="JAV45772.1"/>
    <property type="molecule type" value="Transcribed_RNA"/>
</dbReference>
<dbReference type="GO" id="GO:0005576">
    <property type="term" value="C:extracellular region"/>
    <property type="evidence" value="ECO:0007669"/>
    <property type="project" value="UniProtKB-SubCell"/>
</dbReference>
<name>A0A1V1WBQ0_9SCOR</name>
<sequence>MRKLLIVFLVLTVLEMAIVPQVDASGEPCSTSKQCTAPCRAGGGSHGKCMNRRCKCYG</sequence>
<evidence type="ECO:0000256" key="5">
    <source>
        <dbReference type="SAM" id="SignalP"/>
    </source>
</evidence>
<reference evidence="6" key="1">
    <citation type="journal article" date="2016" name="Toxins">
        <title>Venom Gland Transcriptomic and Proteomic Analyses of the Enigmatic Scorpion Superstitionia donensis (Scorpiones: Superstitioniidae), with Insights on the Evolution of Its Venom Components.</title>
        <authorList>
            <person name="Santibanez-Lopez C.E."/>
            <person name="Cid-Uribe J.I."/>
            <person name="Batista C.V."/>
            <person name="Ortiz E."/>
            <person name="Possani L.D."/>
        </authorList>
    </citation>
    <scope>NUCLEOTIDE SEQUENCE</scope>
    <source>
        <strain evidence="6">Pooled</strain>
        <tissue evidence="6">Venom gland</tissue>
    </source>
</reference>
<comment type="subcellular location">
    <subcellularLocation>
        <location evidence="1">Secreted</location>
    </subcellularLocation>
</comment>
<evidence type="ECO:0000256" key="2">
    <source>
        <dbReference type="ARBA" id="ARBA00022525"/>
    </source>
</evidence>
<evidence type="ECO:0000256" key="3">
    <source>
        <dbReference type="ARBA" id="ARBA00022656"/>
    </source>
</evidence>
<dbReference type="PROSITE" id="PS01138">
    <property type="entry name" value="SCORP_SHORT_TOXIN"/>
    <property type="match status" value="1"/>
</dbReference>
<dbReference type="Pfam" id="PF00451">
    <property type="entry name" value="Toxin_2"/>
    <property type="match status" value="1"/>
</dbReference>
<dbReference type="Gene3D" id="3.30.30.10">
    <property type="entry name" value="Knottin, scorpion toxin-like"/>
    <property type="match status" value="1"/>
</dbReference>